<dbReference type="GO" id="GO:0046654">
    <property type="term" value="P:tetrahydrofolate biosynthetic process"/>
    <property type="evidence" value="ECO:0007669"/>
    <property type="project" value="UniProtKB-UniPathway"/>
</dbReference>
<evidence type="ECO:0000256" key="5">
    <source>
        <dbReference type="ARBA" id="ARBA00022857"/>
    </source>
</evidence>
<dbReference type="GO" id="GO:0005829">
    <property type="term" value="C:cytosol"/>
    <property type="evidence" value="ECO:0007669"/>
    <property type="project" value="TreeGrafter"/>
</dbReference>
<keyword evidence="5 7" id="KW-0521">NADP</keyword>
<dbReference type="AlphaFoldDB" id="A0A081PWA4"/>
<dbReference type="GO" id="GO:0046655">
    <property type="term" value="P:folic acid metabolic process"/>
    <property type="evidence" value="ECO:0007669"/>
    <property type="project" value="TreeGrafter"/>
</dbReference>
<dbReference type="InterPro" id="IPR012259">
    <property type="entry name" value="DHFR"/>
</dbReference>
<evidence type="ECO:0000256" key="7">
    <source>
        <dbReference type="PIRNR" id="PIRNR000194"/>
    </source>
</evidence>
<comment type="catalytic activity">
    <reaction evidence="7">
        <text>(6S)-5,6,7,8-tetrahydrofolate + NADP(+) = 7,8-dihydrofolate + NADPH + H(+)</text>
        <dbReference type="Rhea" id="RHEA:15009"/>
        <dbReference type="ChEBI" id="CHEBI:15378"/>
        <dbReference type="ChEBI" id="CHEBI:57451"/>
        <dbReference type="ChEBI" id="CHEBI:57453"/>
        <dbReference type="ChEBI" id="CHEBI:57783"/>
        <dbReference type="ChEBI" id="CHEBI:58349"/>
        <dbReference type="EC" id="1.5.1.3"/>
    </reaction>
</comment>
<dbReference type="EC" id="1.5.1.3" evidence="3 7"/>
<dbReference type="PRINTS" id="PR00070">
    <property type="entry name" value="DHFR"/>
</dbReference>
<evidence type="ECO:0000256" key="6">
    <source>
        <dbReference type="ARBA" id="ARBA00023002"/>
    </source>
</evidence>
<dbReference type="GO" id="GO:0050661">
    <property type="term" value="F:NADP binding"/>
    <property type="evidence" value="ECO:0007669"/>
    <property type="project" value="InterPro"/>
</dbReference>
<dbReference type="GO" id="GO:0004146">
    <property type="term" value="F:dihydrofolate reductase activity"/>
    <property type="evidence" value="ECO:0007669"/>
    <property type="project" value="UniProtKB-EC"/>
</dbReference>
<evidence type="ECO:0000259" key="9">
    <source>
        <dbReference type="PROSITE" id="PS51330"/>
    </source>
</evidence>
<dbReference type="PROSITE" id="PS51330">
    <property type="entry name" value="DHFR_2"/>
    <property type="match status" value="1"/>
</dbReference>
<reference evidence="10 11" key="1">
    <citation type="submission" date="2014-05" db="EMBL/GenBank/DDBJ databases">
        <authorList>
            <person name="Daugherty S.C."/>
            <person name="Tallon L.J."/>
            <person name="Sadzewicz L."/>
            <person name="Kilian M."/>
            <person name="Tettelin H."/>
        </authorList>
    </citation>
    <scope>NUCLEOTIDE SEQUENCE [LARGE SCALE GENOMIC DNA]</scope>
    <source>
        <strain evidence="10 11">SK629</strain>
    </source>
</reference>
<dbReference type="GO" id="GO:0006730">
    <property type="term" value="P:one-carbon metabolic process"/>
    <property type="evidence" value="ECO:0007669"/>
    <property type="project" value="UniProtKB-KW"/>
</dbReference>
<dbReference type="Pfam" id="PF00186">
    <property type="entry name" value="DHFR_1"/>
    <property type="match status" value="1"/>
</dbReference>
<dbReference type="InterPro" id="IPR017925">
    <property type="entry name" value="DHFR_CS"/>
</dbReference>
<comment type="caution">
    <text evidence="10">The sequence shown here is derived from an EMBL/GenBank/DDBJ whole genome shotgun (WGS) entry which is preliminary data.</text>
</comment>
<proteinExistence type="inferred from homology"/>
<dbReference type="SUPFAM" id="SSF53597">
    <property type="entry name" value="Dihydrofolate reductase-like"/>
    <property type="match status" value="1"/>
</dbReference>
<evidence type="ECO:0000256" key="4">
    <source>
        <dbReference type="ARBA" id="ARBA00022563"/>
    </source>
</evidence>
<dbReference type="Gene3D" id="3.40.430.10">
    <property type="entry name" value="Dihydrofolate Reductase, subunit A"/>
    <property type="match status" value="1"/>
</dbReference>
<comment type="function">
    <text evidence="7">Key enzyme in folate metabolism. Catalyzes an essential reaction for de novo glycine and purine synthesis, and for DNA precursor synthesis.</text>
</comment>
<evidence type="ECO:0000256" key="2">
    <source>
        <dbReference type="ARBA" id="ARBA00009539"/>
    </source>
</evidence>
<dbReference type="CDD" id="cd00209">
    <property type="entry name" value="DHFR"/>
    <property type="match status" value="1"/>
</dbReference>
<accession>A0A081PWA4</accession>
<organism evidence="10 11">
    <name type="scientific">Streptococcus mitis</name>
    <dbReference type="NCBI Taxonomy" id="28037"/>
    <lineage>
        <taxon>Bacteria</taxon>
        <taxon>Bacillati</taxon>
        <taxon>Bacillota</taxon>
        <taxon>Bacilli</taxon>
        <taxon>Lactobacillales</taxon>
        <taxon>Streptococcaceae</taxon>
        <taxon>Streptococcus</taxon>
        <taxon>Streptococcus mitis group</taxon>
    </lineage>
</organism>
<gene>
    <name evidence="10" type="primary">dhfR</name>
    <name evidence="10" type="ORF">SK629_1607</name>
</gene>
<dbReference type="Proteomes" id="UP000028090">
    <property type="component" value="Unassembled WGS sequence"/>
</dbReference>
<dbReference type="InterPro" id="IPR024072">
    <property type="entry name" value="DHFR-like_dom_sf"/>
</dbReference>
<dbReference type="PANTHER" id="PTHR48069">
    <property type="entry name" value="DIHYDROFOLATE REDUCTASE"/>
    <property type="match status" value="1"/>
</dbReference>
<dbReference type="PATRIC" id="fig|28037.95.peg.1537"/>
<keyword evidence="4 7" id="KW-0554">One-carbon metabolism</keyword>
<comment type="similarity">
    <text evidence="2 7 8">Belongs to the dihydrofolate reductase family.</text>
</comment>
<dbReference type="RefSeq" id="WP_042901357.1">
    <property type="nucleotide sequence ID" value="NZ_JPFU01000013.1"/>
</dbReference>
<protein>
    <recommendedName>
        <fullName evidence="3 7">Dihydrofolate reductase</fullName>
        <ecNumber evidence="3 7">1.5.1.3</ecNumber>
    </recommendedName>
</protein>
<comment type="pathway">
    <text evidence="1 7">Cofactor biosynthesis; tetrahydrofolate biosynthesis; 5,6,7,8-tetrahydrofolate from 7,8-dihydrofolate: step 1/1.</text>
</comment>
<dbReference type="PROSITE" id="PS00075">
    <property type="entry name" value="DHFR_1"/>
    <property type="match status" value="1"/>
</dbReference>
<dbReference type="InterPro" id="IPR001796">
    <property type="entry name" value="DHFR_dom"/>
</dbReference>
<dbReference type="UniPathway" id="UPA00077">
    <property type="reaction ID" value="UER00158"/>
</dbReference>
<feature type="domain" description="DHFR" evidence="9">
    <location>
        <begin position="4"/>
        <end position="165"/>
    </location>
</feature>
<evidence type="ECO:0000256" key="3">
    <source>
        <dbReference type="ARBA" id="ARBA00012856"/>
    </source>
</evidence>
<evidence type="ECO:0000256" key="8">
    <source>
        <dbReference type="RuleBase" id="RU004474"/>
    </source>
</evidence>
<dbReference type="EMBL" id="JPFU01000013">
    <property type="protein sequence ID" value="KEQ34977.1"/>
    <property type="molecule type" value="Genomic_DNA"/>
</dbReference>
<keyword evidence="6 7" id="KW-0560">Oxidoreductase</keyword>
<evidence type="ECO:0000313" key="11">
    <source>
        <dbReference type="Proteomes" id="UP000028090"/>
    </source>
</evidence>
<sequence length="168" mass="19655">MTKKIVAIWAQDEEGVIGKDNRLPWHLPAELQHFKETTLNHAILMGRVTFDGMGRRLLPKRETLILTRNSEEKLDGVATFHDVQSVLDWYQGQDKNLYIIGGKQIFQAFEPYLDEVIVTQIHARVEGDTYFPEEFDLSLFETVSSKSYTKDEKNPYDFTIQYRKRKEV</sequence>
<dbReference type="OrthoDB" id="9804315at2"/>
<dbReference type="FunFam" id="3.40.430.10:FF:000009">
    <property type="entry name" value="Dihydrofolate reductase"/>
    <property type="match status" value="1"/>
</dbReference>
<dbReference type="PANTHER" id="PTHR48069:SF3">
    <property type="entry name" value="DIHYDROFOLATE REDUCTASE"/>
    <property type="match status" value="1"/>
</dbReference>
<dbReference type="GO" id="GO:0046452">
    <property type="term" value="P:dihydrofolate metabolic process"/>
    <property type="evidence" value="ECO:0007669"/>
    <property type="project" value="TreeGrafter"/>
</dbReference>
<evidence type="ECO:0000256" key="1">
    <source>
        <dbReference type="ARBA" id="ARBA00004903"/>
    </source>
</evidence>
<name>A0A081PWA4_STRMT</name>
<dbReference type="PIRSF" id="PIRSF000194">
    <property type="entry name" value="DHFR"/>
    <property type="match status" value="1"/>
</dbReference>
<evidence type="ECO:0000313" key="10">
    <source>
        <dbReference type="EMBL" id="KEQ34977.1"/>
    </source>
</evidence>